<protein>
    <submittedName>
        <fullName evidence="1">Uncharacterized protein</fullName>
    </submittedName>
</protein>
<dbReference type="EMBL" id="MT142345">
    <property type="protein sequence ID" value="QJA78615.1"/>
    <property type="molecule type" value="Genomic_DNA"/>
</dbReference>
<dbReference type="AlphaFoldDB" id="A0A6M3KA79"/>
<evidence type="ECO:0000313" key="1">
    <source>
        <dbReference type="EMBL" id="QJA78615.1"/>
    </source>
</evidence>
<name>A0A6M3KA79_9ZZZZ</name>
<reference evidence="1" key="1">
    <citation type="submission" date="2020-03" db="EMBL/GenBank/DDBJ databases">
        <title>The deep terrestrial virosphere.</title>
        <authorList>
            <person name="Holmfeldt K."/>
            <person name="Nilsson E."/>
            <person name="Simone D."/>
            <person name="Lopez-Fernandez M."/>
            <person name="Wu X."/>
            <person name="de Brujin I."/>
            <person name="Lundin D."/>
            <person name="Andersson A."/>
            <person name="Bertilsson S."/>
            <person name="Dopson M."/>
        </authorList>
    </citation>
    <scope>NUCLEOTIDE SEQUENCE</scope>
    <source>
        <strain evidence="1">MM415A01046</strain>
        <strain evidence="2">MM415B03492</strain>
    </source>
</reference>
<sequence length="106" mass="11628">MVGVSLLDNELESIVLDRAQVVQTGKQPSDLVSLYEPSDDEFVKALGQERELPDFTKVRKVGKRTAATRSKGVKVPTNIKDLSDVQKAVLKKALMEVIGQMKGGMK</sequence>
<dbReference type="EMBL" id="MT142958">
    <property type="protein sequence ID" value="QJA91063.1"/>
    <property type="molecule type" value="Genomic_DNA"/>
</dbReference>
<organism evidence="1">
    <name type="scientific">viral metagenome</name>
    <dbReference type="NCBI Taxonomy" id="1070528"/>
    <lineage>
        <taxon>unclassified sequences</taxon>
        <taxon>metagenomes</taxon>
        <taxon>organismal metagenomes</taxon>
    </lineage>
</organism>
<accession>A0A6M3KA79</accession>
<gene>
    <name evidence="1" type="ORF">MM415A01046_0012</name>
    <name evidence="2" type="ORF">MM415B03492_0002</name>
</gene>
<evidence type="ECO:0000313" key="2">
    <source>
        <dbReference type="EMBL" id="QJA91063.1"/>
    </source>
</evidence>
<proteinExistence type="predicted"/>